<name>A0A0P1BJ05_9BASI</name>
<reference evidence="1 2" key="1">
    <citation type="submission" date="2014-09" db="EMBL/GenBank/DDBJ databases">
        <authorList>
            <person name="Magalhaes I.L.F."/>
            <person name="Oliveira U."/>
            <person name="Santos F.R."/>
            <person name="Vidigal T.H.D.A."/>
            <person name="Brescovit A.D."/>
            <person name="Santos A.J."/>
        </authorList>
    </citation>
    <scope>NUCLEOTIDE SEQUENCE [LARGE SCALE GENOMIC DNA]</scope>
</reference>
<keyword evidence="2" id="KW-1185">Reference proteome</keyword>
<dbReference type="Proteomes" id="UP000054845">
    <property type="component" value="Unassembled WGS sequence"/>
</dbReference>
<dbReference type="EMBL" id="CCYA01000278">
    <property type="protein sequence ID" value="CEH16359.1"/>
    <property type="molecule type" value="Genomic_DNA"/>
</dbReference>
<evidence type="ECO:0000313" key="2">
    <source>
        <dbReference type="Proteomes" id="UP000054845"/>
    </source>
</evidence>
<dbReference type="AlphaFoldDB" id="A0A0P1BJ05"/>
<accession>A0A0P1BJ05</accession>
<proteinExistence type="predicted"/>
<protein>
    <submittedName>
        <fullName evidence="1">Uncharacterized protein</fullName>
    </submittedName>
</protein>
<sequence length="355" mass="39535">MEDFTESYASSAFDEPLTEPILTTTHLVSQGEASTTYWDDLLDWVRSQEGLESASKASLGLFEAYHIGAHDGSKIGASSLEELFNPQDTVSIAQHQAAIQSALHTVTVGPPTPPIDTEGLKAASASTPTQQDFIFHGVDNSNDYIPPFGYGEVIYRDPPPGHHYNRALGASLTSSELENSGDYIPCITNNAQHLPPRPTAPQASGFNSTVNWDKFKEQLGHCVDIDDMKAFFRAHGIELKQAATSPLTLAQPTLPRVIKVEDHTVRRDSKKCYIKYRVLYEGHHRSSVLTPLWLPYDAPHPGFATAIRTYFQDKDRWVSDSSLRRLQKHDPNFWNTCGSLLKLMSHKGKRFELRG</sequence>
<organism evidence="1 2">
    <name type="scientific">Ceraceosorus bombacis</name>
    <dbReference type="NCBI Taxonomy" id="401625"/>
    <lineage>
        <taxon>Eukaryota</taxon>
        <taxon>Fungi</taxon>
        <taxon>Dikarya</taxon>
        <taxon>Basidiomycota</taxon>
        <taxon>Ustilaginomycotina</taxon>
        <taxon>Exobasidiomycetes</taxon>
        <taxon>Ceraceosorales</taxon>
        <taxon>Ceraceosoraceae</taxon>
        <taxon>Ceraceosorus</taxon>
    </lineage>
</organism>
<evidence type="ECO:0000313" key="1">
    <source>
        <dbReference type="EMBL" id="CEH16359.1"/>
    </source>
</evidence>